<keyword evidence="7" id="KW-1185">Reference proteome</keyword>
<dbReference type="SFLD" id="SFLDG01082">
    <property type="entry name" value="B12-binding_domain_containing"/>
    <property type="match status" value="1"/>
</dbReference>
<evidence type="ECO:0008006" key="8">
    <source>
        <dbReference type="Google" id="ProtNLM"/>
    </source>
</evidence>
<dbReference type="SUPFAM" id="SSF102114">
    <property type="entry name" value="Radical SAM enzymes"/>
    <property type="match status" value="1"/>
</dbReference>
<gene>
    <name evidence="6" type="ORF">CP975_34340</name>
</gene>
<dbReference type="Proteomes" id="UP000326553">
    <property type="component" value="Chromosome"/>
</dbReference>
<dbReference type="InterPro" id="IPR007197">
    <property type="entry name" value="rSAM"/>
</dbReference>
<evidence type="ECO:0000313" key="7">
    <source>
        <dbReference type="Proteomes" id="UP000326553"/>
    </source>
</evidence>
<protein>
    <recommendedName>
        <fullName evidence="8">Radical SAM protein</fullName>
    </recommendedName>
</protein>
<keyword evidence="5" id="KW-0411">Iron-sulfur</keyword>
<evidence type="ECO:0000313" key="6">
    <source>
        <dbReference type="EMBL" id="QEV21916.1"/>
    </source>
</evidence>
<dbReference type="RefSeq" id="WP_055527529.1">
    <property type="nucleotide sequence ID" value="NZ_CP023695.1"/>
</dbReference>
<dbReference type="PANTHER" id="PTHR43409:SF16">
    <property type="entry name" value="SLR0320 PROTEIN"/>
    <property type="match status" value="1"/>
</dbReference>
<dbReference type="GO" id="GO:0051536">
    <property type="term" value="F:iron-sulfur cluster binding"/>
    <property type="evidence" value="ECO:0007669"/>
    <property type="project" value="UniProtKB-KW"/>
</dbReference>
<evidence type="ECO:0000256" key="2">
    <source>
        <dbReference type="ARBA" id="ARBA00022691"/>
    </source>
</evidence>
<dbReference type="SFLD" id="SFLDS00029">
    <property type="entry name" value="Radical_SAM"/>
    <property type="match status" value="1"/>
</dbReference>
<dbReference type="KEGG" id="salw:CP975_34340"/>
<dbReference type="EMBL" id="CP023695">
    <property type="protein sequence ID" value="QEV21916.1"/>
    <property type="molecule type" value="Genomic_DNA"/>
</dbReference>
<keyword evidence="4" id="KW-0408">Iron</keyword>
<evidence type="ECO:0000256" key="1">
    <source>
        <dbReference type="ARBA" id="ARBA00001966"/>
    </source>
</evidence>
<keyword evidence="3" id="KW-0479">Metal-binding</keyword>
<dbReference type="PANTHER" id="PTHR43409">
    <property type="entry name" value="ANAEROBIC MAGNESIUM-PROTOPORPHYRIN IX MONOMETHYL ESTER CYCLASE-RELATED"/>
    <property type="match status" value="1"/>
</dbReference>
<keyword evidence="2" id="KW-0949">S-adenosyl-L-methionine</keyword>
<accession>A0A5J6HNW1</accession>
<evidence type="ECO:0000256" key="5">
    <source>
        <dbReference type="ARBA" id="ARBA00023014"/>
    </source>
</evidence>
<dbReference type="InterPro" id="IPR058240">
    <property type="entry name" value="rSAM_sf"/>
</dbReference>
<dbReference type="OrthoDB" id="3963715at2"/>
<proteinExistence type="predicted"/>
<comment type="cofactor">
    <cofactor evidence="1">
        <name>[4Fe-4S] cluster</name>
        <dbReference type="ChEBI" id="CHEBI:49883"/>
    </cofactor>
</comment>
<dbReference type="GO" id="GO:0005829">
    <property type="term" value="C:cytosol"/>
    <property type="evidence" value="ECO:0007669"/>
    <property type="project" value="TreeGrafter"/>
</dbReference>
<dbReference type="GO" id="GO:0003824">
    <property type="term" value="F:catalytic activity"/>
    <property type="evidence" value="ECO:0007669"/>
    <property type="project" value="InterPro"/>
</dbReference>
<dbReference type="GO" id="GO:0046872">
    <property type="term" value="F:metal ion binding"/>
    <property type="evidence" value="ECO:0007669"/>
    <property type="project" value="UniProtKB-KW"/>
</dbReference>
<evidence type="ECO:0000256" key="4">
    <source>
        <dbReference type="ARBA" id="ARBA00023004"/>
    </source>
</evidence>
<name>A0A5J6HNW1_STRAD</name>
<dbReference type="AlphaFoldDB" id="A0A5J6HNW1"/>
<dbReference type="InterPro" id="IPR051198">
    <property type="entry name" value="BchE-like"/>
</dbReference>
<evidence type="ECO:0000256" key="3">
    <source>
        <dbReference type="ARBA" id="ARBA00022723"/>
    </source>
</evidence>
<organism evidence="6 7">
    <name type="scientific">Streptomyces alboniger</name>
    <dbReference type="NCBI Taxonomy" id="132473"/>
    <lineage>
        <taxon>Bacteria</taxon>
        <taxon>Bacillati</taxon>
        <taxon>Actinomycetota</taxon>
        <taxon>Actinomycetes</taxon>
        <taxon>Kitasatosporales</taxon>
        <taxon>Streptomycetaceae</taxon>
        <taxon>Streptomyces</taxon>
        <taxon>Streptomyces aurantiacus group</taxon>
    </lineage>
</organism>
<sequence>MMGLLYALQGQLDLTRVPSLAYRDHAGQVVNQSAPSYPLDRRLLPDYRLIEDQLTTHYDKAFAVWYAQHYELKRMVTMPLDGGCTWGSRASRRCRHCSIQGLTPKTTDPHAVVPVLETVVGRLGANVYAAGDSTCGFSRAQWSGEISYLDDLAEACAASPVLRGRRFMLAYGLVYEFLQSAELCKDFIRTWNVGLEAFDPKLLRGDSKGINKGPERVTEALDLAQRLDYRLYISGIMGLPGTTLQTLRTEVDHWLALAETYRDCITTVSVSSPGVIPGSRMYYDSYRTDPMVRAVHGEIIPARRLTERYVRRNTEVELADVEAAIAEVGRGVITLGKQGSHMKFGGYMLGGKDHEEERERHLLGTICAEL</sequence>
<reference evidence="6 7" key="1">
    <citation type="submission" date="2017-09" db="EMBL/GenBank/DDBJ databases">
        <authorList>
            <person name="Lee N."/>
            <person name="Cho B.-K."/>
        </authorList>
    </citation>
    <scope>NUCLEOTIDE SEQUENCE [LARGE SCALE GENOMIC DNA]</scope>
    <source>
        <strain evidence="6 7">ATCC 12461</strain>
    </source>
</reference>